<dbReference type="InterPro" id="IPR050661">
    <property type="entry name" value="BglG_antiterminators"/>
</dbReference>
<proteinExistence type="predicted"/>
<dbReference type="Gene3D" id="1.10.1790.10">
    <property type="entry name" value="PRD domain"/>
    <property type="match status" value="1"/>
</dbReference>
<evidence type="ECO:0000259" key="2">
    <source>
        <dbReference type="PROSITE" id="PS51372"/>
    </source>
</evidence>
<evidence type="ECO:0000256" key="1">
    <source>
        <dbReference type="ARBA" id="ARBA00022737"/>
    </source>
</evidence>
<dbReference type="GO" id="GO:0003723">
    <property type="term" value="F:RNA binding"/>
    <property type="evidence" value="ECO:0007669"/>
    <property type="project" value="InterPro"/>
</dbReference>
<dbReference type="InterPro" id="IPR036650">
    <property type="entry name" value="CAT_RNA-bd_dom_sf"/>
</dbReference>
<keyword evidence="1" id="KW-0677">Repeat</keyword>
<dbReference type="SMART" id="SM01061">
    <property type="entry name" value="CAT_RBD"/>
    <property type="match status" value="1"/>
</dbReference>
<accession>A0A917LQX8</accession>
<keyword evidence="4" id="KW-1185">Reference proteome</keyword>
<dbReference type="EMBL" id="BMHY01000001">
    <property type="protein sequence ID" value="GGG51764.1"/>
    <property type="molecule type" value="Genomic_DNA"/>
</dbReference>
<feature type="domain" description="PRD" evidence="2">
    <location>
        <begin position="72"/>
        <end position="177"/>
    </location>
</feature>
<evidence type="ECO:0000313" key="4">
    <source>
        <dbReference type="Proteomes" id="UP000600247"/>
    </source>
</evidence>
<dbReference type="PANTHER" id="PTHR30185">
    <property type="entry name" value="CRYPTIC BETA-GLUCOSIDE BGL OPERON ANTITERMINATOR"/>
    <property type="match status" value="1"/>
</dbReference>
<dbReference type="Pfam" id="PF00874">
    <property type="entry name" value="PRD"/>
    <property type="match status" value="1"/>
</dbReference>
<dbReference type="RefSeq" id="WP_188886958.1">
    <property type="nucleotide sequence ID" value="NZ_BMHY01000001.1"/>
</dbReference>
<protein>
    <recommendedName>
        <fullName evidence="2">PRD domain-containing protein</fullName>
    </recommendedName>
</protein>
<dbReference type="Pfam" id="PF03123">
    <property type="entry name" value="CAT_RBD"/>
    <property type="match status" value="1"/>
</dbReference>
<dbReference type="SUPFAM" id="SSF50151">
    <property type="entry name" value="SacY-like RNA-binding domain"/>
    <property type="match status" value="1"/>
</dbReference>
<name>A0A917LQX8_9BACL</name>
<dbReference type="PROSITE" id="PS51372">
    <property type="entry name" value="PRD_2"/>
    <property type="match status" value="1"/>
</dbReference>
<dbReference type="GO" id="GO:0006355">
    <property type="term" value="P:regulation of DNA-templated transcription"/>
    <property type="evidence" value="ECO:0007669"/>
    <property type="project" value="InterPro"/>
</dbReference>
<dbReference type="InterPro" id="IPR011608">
    <property type="entry name" value="PRD"/>
</dbReference>
<sequence>MAGAFRIERVIGNNVLLTVDSQTEREYVLVGKGLGFTAKSGMLIDGKDPKIEKKFRLDDTEQVQHFQSLLEDIDPAIIRITEQTVQQIKQRTGAAVSPKVYFALPSHIQFAVFRLRNGMDIVNPLLNETKRSFPIEFDIACQLAEWINEQFEVDIPEDEIGFLTFHIYSAIYNVPVGQLVKQTEQNS</sequence>
<dbReference type="Proteomes" id="UP000600247">
    <property type="component" value="Unassembled WGS sequence"/>
</dbReference>
<gene>
    <name evidence="3" type="ORF">GCM10010918_00580</name>
</gene>
<dbReference type="AlphaFoldDB" id="A0A917LQX8"/>
<dbReference type="InterPro" id="IPR036634">
    <property type="entry name" value="PRD_sf"/>
</dbReference>
<reference evidence="3 4" key="1">
    <citation type="journal article" date="2014" name="Int. J. Syst. Evol. Microbiol.">
        <title>Complete genome sequence of Corynebacterium casei LMG S-19264T (=DSM 44701T), isolated from a smear-ripened cheese.</title>
        <authorList>
            <consortium name="US DOE Joint Genome Institute (JGI-PGF)"/>
            <person name="Walter F."/>
            <person name="Albersmeier A."/>
            <person name="Kalinowski J."/>
            <person name="Ruckert C."/>
        </authorList>
    </citation>
    <scope>NUCLEOTIDE SEQUENCE [LARGE SCALE GENOMIC DNA]</scope>
    <source>
        <strain evidence="3 4">CGMCC 1.15286</strain>
    </source>
</reference>
<dbReference type="Gene3D" id="2.30.24.10">
    <property type="entry name" value="CAT RNA-binding domain"/>
    <property type="match status" value="1"/>
</dbReference>
<comment type="caution">
    <text evidence="3">The sequence shown here is derived from an EMBL/GenBank/DDBJ whole genome shotgun (WGS) entry which is preliminary data.</text>
</comment>
<dbReference type="InterPro" id="IPR004341">
    <property type="entry name" value="CAT_RNA-bd_dom"/>
</dbReference>
<organism evidence="3 4">
    <name type="scientific">Paenibacillus radicis</name>
    <name type="common">ex Gao et al. 2016</name>
    <dbReference type="NCBI Taxonomy" id="1737354"/>
    <lineage>
        <taxon>Bacteria</taxon>
        <taxon>Bacillati</taxon>
        <taxon>Bacillota</taxon>
        <taxon>Bacilli</taxon>
        <taxon>Bacillales</taxon>
        <taxon>Paenibacillaceae</taxon>
        <taxon>Paenibacillus</taxon>
    </lineage>
</organism>
<dbReference type="SUPFAM" id="SSF63520">
    <property type="entry name" value="PTS-regulatory domain, PRD"/>
    <property type="match status" value="1"/>
</dbReference>
<dbReference type="PANTHER" id="PTHR30185:SF15">
    <property type="entry name" value="CRYPTIC BETA-GLUCOSIDE BGL OPERON ANTITERMINATOR"/>
    <property type="match status" value="1"/>
</dbReference>
<evidence type="ECO:0000313" key="3">
    <source>
        <dbReference type="EMBL" id="GGG51764.1"/>
    </source>
</evidence>